<feature type="region of interest" description="Disordered" evidence="1">
    <location>
        <begin position="31"/>
        <end position="55"/>
    </location>
</feature>
<accession>A0A4Y2ST05</accession>
<feature type="region of interest" description="Disordered" evidence="1">
    <location>
        <begin position="89"/>
        <end position="110"/>
    </location>
</feature>
<name>A0A4Y2ST05_ARAVE</name>
<evidence type="ECO:0000256" key="1">
    <source>
        <dbReference type="SAM" id="MobiDB-lite"/>
    </source>
</evidence>
<sequence length="133" mass="14244">MPADAIASSIEAGVLVANHLATARPLPKKVRTITGGGTQSPPIIVPTTRSENPPTYTATSHNHIFVVPPGGNKLVGLDEVLLRTKEEFLPRNTHSGRQEEAKGIKKGSKGKGPIYSWRLSFNIVATDLPTRNS</sequence>
<gene>
    <name evidence="2" type="ORF">AVEN_134842_1</name>
</gene>
<evidence type="ECO:0000313" key="2">
    <source>
        <dbReference type="EMBL" id="GBN91061.1"/>
    </source>
</evidence>
<evidence type="ECO:0000313" key="3">
    <source>
        <dbReference type="Proteomes" id="UP000499080"/>
    </source>
</evidence>
<keyword evidence="3" id="KW-1185">Reference proteome</keyword>
<dbReference type="Proteomes" id="UP000499080">
    <property type="component" value="Unassembled WGS sequence"/>
</dbReference>
<comment type="caution">
    <text evidence="2">The sequence shown here is derived from an EMBL/GenBank/DDBJ whole genome shotgun (WGS) entry which is preliminary data.</text>
</comment>
<dbReference type="AlphaFoldDB" id="A0A4Y2ST05"/>
<dbReference type="EMBL" id="BGPR01023692">
    <property type="protein sequence ID" value="GBN91061.1"/>
    <property type="molecule type" value="Genomic_DNA"/>
</dbReference>
<reference evidence="2 3" key="1">
    <citation type="journal article" date="2019" name="Sci. Rep.">
        <title>Orb-weaving spider Araneus ventricosus genome elucidates the spidroin gene catalogue.</title>
        <authorList>
            <person name="Kono N."/>
            <person name="Nakamura H."/>
            <person name="Ohtoshi R."/>
            <person name="Moran D.A.P."/>
            <person name="Shinohara A."/>
            <person name="Yoshida Y."/>
            <person name="Fujiwara M."/>
            <person name="Mori M."/>
            <person name="Tomita M."/>
            <person name="Arakawa K."/>
        </authorList>
    </citation>
    <scope>NUCLEOTIDE SEQUENCE [LARGE SCALE GENOMIC DNA]</scope>
</reference>
<proteinExistence type="predicted"/>
<protein>
    <submittedName>
        <fullName evidence="2">Uncharacterized protein</fullName>
    </submittedName>
</protein>
<organism evidence="2 3">
    <name type="scientific">Araneus ventricosus</name>
    <name type="common">Orbweaver spider</name>
    <name type="synonym">Epeira ventricosa</name>
    <dbReference type="NCBI Taxonomy" id="182803"/>
    <lineage>
        <taxon>Eukaryota</taxon>
        <taxon>Metazoa</taxon>
        <taxon>Ecdysozoa</taxon>
        <taxon>Arthropoda</taxon>
        <taxon>Chelicerata</taxon>
        <taxon>Arachnida</taxon>
        <taxon>Araneae</taxon>
        <taxon>Araneomorphae</taxon>
        <taxon>Entelegynae</taxon>
        <taxon>Araneoidea</taxon>
        <taxon>Araneidae</taxon>
        <taxon>Araneus</taxon>
    </lineage>
</organism>